<evidence type="ECO:0000256" key="1">
    <source>
        <dbReference type="SAM" id="MobiDB-lite"/>
    </source>
</evidence>
<organism evidence="2 3">
    <name type="scientific">Chilo suppressalis</name>
    <name type="common">Asiatic rice borer moth</name>
    <dbReference type="NCBI Taxonomy" id="168631"/>
    <lineage>
        <taxon>Eukaryota</taxon>
        <taxon>Metazoa</taxon>
        <taxon>Ecdysozoa</taxon>
        <taxon>Arthropoda</taxon>
        <taxon>Hexapoda</taxon>
        <taxon>Insecta</taxon>
        <taxon>Pterygota</taxon>
        <taxon>Neoptera</taxon>
        <taxon>Endopterygota</taxon>
        <taxon>Lepidoptera</taxon>
        <taxon>Glossata</taxon>
        <taxon>Ditrysia</taxon>
        <taxon>Pyraloidea</taxon>
        <taxon>Crambidae</taxon>
        <taxon>Crambinae</taxon>
        <taxon>Chilo</taxon>
    </lineage>
</organism>
<feature type="compositionally biased region" description="Basic and acidic residues" evidence="1">
    <location>
        <begin position="50"/>
        <end position="63"/>
    </location>
</feature>
<dbReference type="PANTHER" id="PTHR46601:SF1">
    <property type="entry name" value="ADF-H DOMAIN-CONTAINING PROTEIN"/>
    <property type="match status" value="1"/>
</dbReference>
<name>A0ABN8B284_CHISP</name>
<feature type="compositionally biased region" description="Basic and acidic residues" evidence="1">
    <location>
        <begin position="15"/>
        <end position="29"/>
    </location>
</feature>
<feature type="compositionally biased region" description="Basic residues" evidence="1">
    <location>
        <begin position="30"/>
        <end position="41"/>
    </location>
</feature>
<gene>
    <name evidence="2" type="ORF">CHILSU_LOCUS6370</name>
</gene>
<evidence type="ECO:0000313" key="2">
    <source>
        <dbReference type="EMBL" id="CAH0403109.1"/>
    </source>
</evidence>
<dbReference type="PANTHER" id="PTHR46601">
    <property type="entry name" value="ULP_PROTEASE DOMAIN-CONTAINING PROTEIN"/>
    <property type="match status" value="1"/>
</dbReference>
<keyword evidence="3" id="KW-1185">Reference proteome</keyword>
<proteinExistence type="predicted"/>
<accession>A0ABN8B284</accession>
<reference evidence="2" key="1">
    <citation type="submission" date="2021-12" db="EMBL/GenBank/DDBJ databases">
        <authorList>
            <person name="King R."/>
        </authorList>
    </citation>
    <scope>NUCLEOTIDE SEQUENCE</scope>
</reference>
<evidence type="ECO:0000313" key="3">
    <source>
        <dbReference type="Proteomes" id="UP001153292"/>
    </source>
</evidence>
<dbReference type="EMBL" id="OU963915">
    <property type="protein sequence ID" value="CAH0403109.1"/>
    <property type="molecule type" value="Genomic_DNA"/>
</dbReference>
<protein>
    <submittedName>
        <fullName evidence="2">Uncharacterized protein</fullName>
    </submittedName>
</protein>
<dbReference type="Proteomes" id="UP001153292">
    <property type="component" value="Chromosome 22"/>
</dbReference>
<feature type="region of interest" description="Disordered" evidence="1">
    <location>
        <begin position="1"/>
        <end position="91"/>
    </location>
</feature>
<sequence>MPLTAKEKMRRYRERLKNENPEKYEEQRKKNLARIKSKKKKIAEMTQAEAESKRKEWREEKKISRQRQHNINRPSPMPVSENITTEQEKRTEENKIKNLKKKLQLCQKQNINNKALIKKMKTKTECYKKRIQRLQQQFIKSIASLQKSLDIIKARNEVLESAIKTSFSRCTKHSEKQLLKKVVHNSKNKQYTSKVLGLKVTARLKPKKAKKIEIPEIKAFFVRDDVSRITSGKKECRVKNKNKQQIRYLIDSTPNLHKKYRAEGGRYGITTFYKNKPFFVLSPHIQSRSTCLCEKHDNIKFQYESLRRRHIINEDFDKLLQELVCDTKNLECMYNKCEKCKNKTPQFAADQDILQTVNWNQWERQDHVYTKKGGTTVHTKKTVRVTKTDTAQKLMDDFSHDIIAFKKHHFNNIHQQRQYQKAVTNMKATEAVIICDFSENYQSKLTEEIQSMHFGASKSQISLHTGMIYLKNRSQSFCTISDNLTHQPPAIWAHLSPILDTVKEMCPDVDVIHYYSDGPTSQYRQKYNFFLHSLFTRQLNLSYSTWSFFEAGHGKSVADGIGGTIKRMLDMKVCHGADIKNARDAYEAIKKSETIIQVHLIEEEAINTITNKISDNIRVLPGTMKVHQIISDTQTDKHKIKYRDVSCFCEPLRGKCSCFSLGEHYLQSSNGNPLQPLPSCAELDEADLLHDLIELELPSPTPSCSILTEETALFDTVDKEEGKKYFMDSSNSNSMLDSALDIDKLPLIILPTSPGPSSKQNNVHITPKFSSSKRNMKFQNCNLCRCTILGQVAKCMGCKQFYCEDCVGGGPSYFDYICDKCFQSSEGSCA</sequence>